<dbReference type="InterPro" id="IPR023393">
    <property type="entry name" value="START-like_dom_sf"/>
</dbReference>
<name>A0A9X4KLK5_9BACL</name>
<evidence type="ECO:0000313" key="1">
    <source>
        <dbReference type="EMBL" id="MDG0794126.1"/>
    </source>
</evidence>
<protein>
    <submittedName>
        <fullName evidence="1">SRPBCC family protein</fullName>
    </submittedName>
</protein>
<dbReference type="AlphaFoldDB" id="A0A9X4KLK5"/>
<dbReference type="CDD" id="cd07821">
    <property type="entry name" value="PYR_PYL_RCAR_like"/>
    <property type="match status" value="1"/>
</dbReference>
<evidence type="ECO:0000313" key="2">
    <source>
        <dbReference type="Proteomes" id="UP001153387"/>
    </source>
</evidence>
<proteinExistence type="predicted"/>
<sequence length="134" mass="15056">MPSVRKEVFIDRSPEQVWDAVRDVGAFHVRLVPGYTENTLLDGYERTLILPDGGSVRELIVAVDEEERRMVFAVKEGRLPLLHHNASFQVFPDGDSGSTLVWITDFLPEDLAPQIQAQVDRVSAVIKQTIENAN</sequence>
<dbReference type="InterPro" id="IPR019587">
    <property type="entry name" value="Polyketide_cyclase/dehydratase"/>
</dbReference>
<accession>A0A9X4KLK5</accession>
<reference evidence="1 2" key="1">
    <citation type="submission" date="2022-10" db="EMBL/GenBank/DDBJ databases">
        <title>Comparative genomic analysis of Cohnella hashimotonis sp. nov., isolated from the International Space Station.</title>
        <authorList>
            <person name="Simpson A."/>
            <person name="Venkateswaran K."/>
        </authorList>
    </citation>
    <scope>NUCLEOTIDE SEQUENCE [LARGE SCALE GENOMIC DNA]</scope>
    <source>
        <strain evidence="1 2">DSM 18997</strain>
    </source>
</reference>
<dbReference type="Pfam" id="PF10604">
    <property type="entry name" value="Polyketide_cyc2"/>
    <property type="match status" value="1"/>
</dbReference>
<dbReference type="SUPFAM" id="SSF55961">
    <property type="entry name" value="Bet v1-like"/>
    <property type="match status" value="1"/>
</dbReference>
<dbReference type="Gene3D" id="3.30.530.20">
    <property type="match status" value="1"/>
</dbReference>
<comment type="caution">
    <text evidence="1">The sequence shown here is derived from an EMBL/GenBank/DDBJ whole genome shotgun (WGS) entry which is preliminary data.</text>
</comment>
<dbReference type="RefSeq" id="WP_277567895.1">
    <property type="nucleotide sequence ID" value="NZ_JAPDHZ010000006.1"/>
</dbReference>
<gene>
    <name evidence="1" type="ORF">OMP38_27315</name>
</gene>
<keyword evidence="2" id="KW-1185">Reference proteome</keyword>
<organism evidence="1 2">
    <name type="scientific">Cohnella ginsengisoli</name>
    <dbReference type="NCBI Taxonomy" id="425004"/>
    <lineage>
        <taxon>Bacteria</taxon>
        <taxon>Bacillati</taxon>
        <taxon>Bacillota</taxon>
        <taxon>Bacilli</taxon>
        <taxon>Bacillales</taxon>
        <taxon>Paenibacillaceae</taxon>
        <taxon>Cohnella</taxon>
    </lineage>
</organism>
<dbReference type="Proteomes" id="UP001153387">
    <property type="component" value="Unassembled WGS sequence"/>
</dbReference>
<dbReference type="EMBL" id="JAPDHZ010000006">
    <property type="protein sequence ID" value="MDG0794126.1"/>
    <property type="molecule type" value="Genomic_DNA"/>
</dbReference>